<evidence type="ECO:0000313" key="2">
    <source>
        <dbReference type="EMBL" id="MCC2033758.1"/>
    </source>
</evidence>
<proteinExistence type="predicted"/>
<evidence type="ECO:0000256" key="1">
    <source>
        <dbReference type="SAM" id="Phobius"/>
    </source>
</evidence>
<feature type="transmembrane region" description="Helical" evidence="1">
    <location>
        <begin position="62"/>
        <end position="87"/>
    </location>
</feature>
<sequence>MRALRGVAAAWVATIAAATAHTLAGGGAPSPAMVAVVGILAAPFAVALIGRRLAVWRISATVLASQALFHAAFAFTAGADPAAVGSLHGHHFASLGSGLAGVVLPDAPMMAGHLLAAAATVLALYSGERMLRALGRGIRSLLSRAQSFAPRPAVPLLVAARTSPDPHPAGFILSGISRRGPPAFVAAL</sequence>
<dbReference type="AlphaFoldDB" id="A0A9X1LY54"/>
<protein>
    <submittedName>
        <fullName evidence="2">Uncharacterized protein</fullName>
    </submittedName>
</protein>
<keyword evidence="3" id="KW-1185">Reference proteome</keyword>
<dbReference type="EMBL" id="JAGTTN010000007">
    <property type="protein sequence ID" value="MCC2033758.1"/>
    <property type="molecule type" value="Genomic_DNA"/>
</dbReference>
<keyword evidence="1" id="KW-1133">Transmembrane helix</keyword>
<keyword evidence="1" id="KW-0472">Membrane</keyword>
<organism evidence="2 3">
    <name type="scientific">Microbacterium allomyrinae</name>
    <dbReference type="NCBI Taxonomy" id="2830666"/>
    <lineage>
        <taxon>Bacteria</taxon>
        <taxon>Bacillati</taxon>
        <taxon>Actinomycetota</taxon>
        <taxon>Actinomycetes</taxon>
        <taxon>Micrococcales</taxon>
        <taxon>Microbacteriaceae</taxon>
        <taxon>Microbacterium</taxon>
    </lineage>
</organism>
<feature type="transmembrane region" description="Helical" evidence="1">
    <location>
        <begin position="107"/>
        <end position="126"/>
    </location>
</feature>
<gene>
    <name evidence="2" type="ORF">KEC57_16355</name>
</gene>
<reference evidence="2" key="1">
    <citation type="submission" date="2021-04" db="EMBL/GenBank/DDBJ databases">
        <title>Microbacterium tenobrionis sp. nov. and Microbacterium allomyrinae sp. nov., isolated from larvae of Tenobrio molitor and Allomyrina dichotoma, respectively.</title>
        <authorList>
            <person name="Lee S.D."/>
        </authorList>
    </citation>
    <scope>NUCLEOTIDE SEQUENCE</scope>
    <source>
        <strain evidence="2">BWT-G7</strain>
    </source>
</reference>
<evidence type="ECO:0000313" key="3">
    <source>
        <dbReference type="Proteomes" id="UP001139354"/>
    </source>
</evidence>
<accession>A0A9X1LY54</accession>
<feature type="transmembrane region" description="Helical" evidence="1">
    <location>
        <begin position="32"/>
        <end position="50"/>
    </location>
</feature>
<name>A0A9X1LY54_9MICO</name>
<dbReference type="Proteomes" id="UP001139354">
    <property type="component" value="Unassembled WGS sequence"/>
</dbReference>
<comment type="caution">
    <text evidence="2">The sequence shown here is derived from an EMBL/GenBank/DDBJ whole genome shotgun (WGS) entry which is preliminary data.</text>
</comment>
<keyword evidence="1" id="KW-0812">Transmembrane</keyword>